<dbReference type="GO" id="GO:0008270">
    <property type="term" value="F:zinc ion binding"/>
    <property type="evidence" value="ECO:0007669"/>
    <property type="project" value="UniProtKB-KW"/>
</dbReference>
<evidence type="ECO:0000256" key="14">
    <source>
        <dbReference type="ARBA" id="ARBA00038474"/>
    </source>
</evidence>
<protein>
    <recommendedName>
        <fullName evidence="17">Sal-like protein 1</fullName>
    </recommendedName>
</protein>
<evidence type="ECO:0000256" key="19">
    <source>
        <dbReference type="SAM" id="MobiDB-lite"/>
    </source>
</evidence>
<feature type="compositionally biased region" description="Basic residues" evidence="19">
    <location>
        <begin position="1"/>
        <end position="11"/>
    </location>
</feature>
<feature type="domain" description="C2H2-type" evidence="20">
    <location>
        <begin position="402"/>
        <end position="429"/>
    </location>
</feature>
<dbReference type="FunFam" id="3.30.160.60:FF:000025">
    <property type="entry name" value="Spalt-like transcription factor 1"/>
    <property type="match status" value="1"/>
</dbReference>
<dbReference type="GO" id="GO:0005654">
    <property type="term" value="C:nucleoplasm"/>
    <property type="evidence" value="ECO:0007669"/>
    <property type="project" value="UniProtKB-ARBA"/>
</dbReference>
<dbReference type="OMA" id="MELEHCP"/>
<dbReference type="Gene3D" id="3.30.160.60">
    <property type="entry name" value="Classic Zinc Finger"/>
    <property type="match status" value="7"/>
</dbReference>
<sequence length="957" mass="103864">MSRRKQAKPQHLKSDEEATQTGLEETNGDGHSSEETHICDKCCAQFFTWTELLEHHKVCTEDPLVLIVKDSDGMPALPFLPQSPPSSVIFPNPLASIAATANALDPLAALMKHRKGKLPNVPLFETKPSPEEPFFKHKCRFCAKVFGSDSALQIHLRSHTGERPFKCNICGNRFSTKGNLKVHFQRHKEKYPHIQMNPFPVPEYLDNVPTSSGIPYGMSVPPEKPVSSWLDSKPVVATLPATLGLPLSSTITSIGGSNDPVSVTPSVKSSYQPAPGECVSVSPNHRGSEACFTPVLESPQSNCEIEASSILKTEGVHLPQSCTISLRPGLVTETTSTTIPPVATTPEPISSASPVSHSPSLSLNSEETKLSSCGLLDSMQTSETSKLQQLVENIDKKITDPNQCVLCHRVLSCQSALKMHYRIHTGERPFKCKVCGRAFTTKGNLKTHIGVHRENPPVHVQHSCPICQKKFTNAVVLQQHIRMHMVGQISDLAAVDRLQEVDSNMPVNENNFDSLSSNGNDLTDDISMEEDNEEGEEEVENMEEGVNPSKPLISDCYSPPKSLAVVSSIAALENQMRMIDSTVSLNQLFGPKLLTNGFKDSSQLNIEGALSEKRVENCSENSPHVSESSCSPCVSASPFQSNSESMTIKSPAVDNSRPESQEPLAASVKREQSESPASAPAPAQEPRGTQPSKLCVKEEMPYSMSFQLSRERAVAQSIPSLITSTPSGVIKAEVNGHSQPSTPMEGQHPPFSVHIAPAYPSVGSPGMTSLLGPAPPRRTPKQHNCNVCGKNFSSASALQIHERTHTGEKPFVCSICGRAFTTKGNLKVHMGTHMWNNAPARRGRRLSVENPMALLGGEAVKFGEMFQKDLAARAMNVDPGFWNRYATAITNSLAMKNNEISVIQNRGIPQLHPLTASMDRVSATGGPITGLTKTGIDLGNNRHFSLLIDDSKEIGIN</sequence>
<name>A0A3Q0SQK2_AMPCI</name>
<dbReference type="FunFam" id="3.30.160.60:FF:000079">
    <property type="entry name" value="Spalt-like transcription factor 3"/>
    <property type="match status" value="1"/>
</dbReference>
<dbReference type="GO" id="GO:0048646">
    <property type="term" value="P:anatomical structure formation involved in morphogenesis"/>
    <property type="evidence" value="ECO:0007669"/>
    <property type="project" value="UniProtKB-ARBA"/>
</dbReference>
<evidence type="ECO:0000256" key="8">
    <source>
        <dbReference type="ARBA" id="ARBA00022833"/>
    </source>
</evidence>
<dbReference type="GO" id="GO:0001708">
    <property type="term" value="P:cell fate specification"/>
    <property type="evidence" value="ECO:0007669"/>
    <property type="project" value="UniProtKB-ARBA"/>
</dbReference>
<keyword evidence="6" id="KW-0677">Repeat</keyword>
<dbReference type="PANTHER" id="PTHR23233">
    <property type="entry name" value="SAL-LIKE PROTEIN"/>
    <property type="match status" value="1"/>
</dbReference>
<keyword evidence="3" id="KW-1017">Isopeptide bond</keyword>
<dbReference type="SMART" id="SM00355">
    <property type="entry name" value="ZnF_C2H2"/>
    <property type="match status" value="8"/>
</dbReference>
<keyword evidence="22" id="KW-1185">Reference proteome</keyword>
<comment type="subunit">
    <text evidence="16">May associate with NuRD histone deacetylase complex (HDAC). Interacts with components of HDAC complex including HDAC1, HDAC2, RBBP4, RBPP7, MTA1 and MTA2. Interacts with CCNQ. Interacts with NSD2 (via PHD-type zinc fingers 1, 2 and 3).</text>
</comment>
<feature type="domain" description="C2H2-type" evidence="20">
    <location>
        <begin position="783"/>
        <end position="810"/>
    </location>
</feature>
<feature type="domain" description="C2H2-type" evidence="20">
    <location>
        <begin position="165"/>
        <end position="192"/>
    </location>
</feature>
<feature type="compositionally biased region" description="Polar residues" evidence="19">
    <location>
        <begin position="508"/>
        <end position="521"/>
    </location>
</feature>
<dbReference type="GO" id="GO:0045944">
    <property type="term" value="P:positive regulation of transcription by RNA polymerase II"/>
    <property type="evidence" value="ECO:0007669"/>
    <property type="project" value="UniProtKB-ARBA"/>
</dbReference>
<evidence type="ECO:0000256" key="13">
    <source>
        <dbReference type="ARBA" id="ARBA00023242"/>
    </source>
</evidence>
<feature type="domain" description="C2H2-type" evidence="20">
    <location>
        <begin position="811"/>
        <end position="838"/>
    </location>
</feature>
<evidence type="ECO:0000256" key="1">
    <source>
        <dbReference type="ARBA" id="ARBA00004123"/>
    </source>
</evidence>
<keyword evidence="4" id="KW-0597">Phosphoprotein</keyword>
<dbReference type="InterPro" id="IPR051565">
    <property type="entry name" value="Sal_C2H2-zinc-finger"/>
</dbReference>
<dbReference type="FunFam" id="3.30.160.60:FF:000215">
    <property type="entry name" value="Spalt-like transcription factor 3"/>
    <property type="match status" value="1"/>
</dbReference>
<evidence type="ECO:0000256" key="7">
    <source>
        <dbReference type="ARBA" id="ARBA00022771"/>
    </source>
</evidence>
<keyword evidence="12" id="KW-0804">Transcription</keyword>
<evidence type="ECO:0000256" key="3">
    <source>
        <dbReference type="ARBA" id="ARBA00022499"/>
    </source>
</evidence>
<keyword evidence="11" id="KW-0238">DNA-binding</keyword>
<comment type="function">
    <text evidence="15">Transcriptional repressor involved in organogenesis. Plays an essential role in ureteric bud invasion during kidney development.</text>
</comment>
<feature type="domain" description="C2H2-type" evidence="20">
    <location>
        <begin position="137"/>
        <end position="164"/>
    </location>
</feature>
<feature type="domain" description="C2H2-type" evidence="20">
    <location>
        <begin position="462"/>
        <end position="484"/>
    </location>
</feature>
<evidence type="ECO:0000313" key="22">
    <source>
        <dbReference type="Proteomes" id="UP000261340"/>
    </source>
</evidence>
<dbReference type="GO" id="GO:0009791">
    <property type="term" value="P:post-embryonic development"/>
    <property type="evidence" value="ECO:0007669"/>
    <property type="project" value="UniProtKB-ARBA"/>
</dbReference>
<feature type="compositionally biased region" description="Low complexity" evidence="19">
    <location>
        <begin position="674"/>
        <end position="686"/>
    </location>
</feature>
<keyword evidence="13" id="KW-0539">Nucleus</keyword>
<evidence type="ECO:0000256" key="17">
    <source>
        <dbReference type="ARBA" id="ARBA00069282"/>
    </source>
</evidence>
<dbReference type="GO" id="GO:0000792">
    <property type="term" value="C:heterochromatin"/>
    <property type="evidence" value="ECO:0007669"/>
    <property type="project" value="UniProtKB-ARBA"/>
</dbReference>
<dbReference type="PROSITE" id="PS00028">
    <property type="entry name" value="ZINC_FINGER_C2H2_1"/>
    <property type="match status" value="7"/>
</dbReference>
<keyword evidence="2" id="KW-0678">Repressor</keyword>
<reference evidence="21" key="2">
    <citation type="submission" date="2025-09" db="UniProtKB">
        <authorList>
            <consortium name="Ensembl"/>
        </authorList>
    </citation>
    <scope>IDENTIFICATION</scope>
</reference>
<feature type="region of interest" description="Disordered" evidence="19">
    <location>
        <begin position="508"/>
        <end position="537"/>
    </location>
</feature>
<proteinExistence type="inferred from homology"/>
<reference evidence="21" key="1">
    <citation type="submission" date="2025-08" db="UniProtKB">
        <authorList>
            <consortium name="Ensembl"/>
        </authorList>
    </citation>
    <scope>IDENTIFICATION</scope>
</reference>
<dbReference type="Proteomes" id="UP000261340">
    <property type="component" value="Unplaced"/>
</dbReference>
<feature type="region of interest" description="Disordered" evidence="19">
    <location>
        <begin position="336"/>
        <end position="361"/>
    </location>
</feature>
<comment type="subcellular location">
    <subcellularLocation>
        <location evidence="1">Nucleus</location>
    </subcellularLocation>
</comment>
<dbReference type="GO" id="GO:0000122">
    <property type="term" value="P:negative regulation of transcription by RNA polymerase II"/>
    <property type="evidence" value="ECO:0007669"/>
    <property type="project" value="UniProtKB-ARBA"/>
</dbReference>
<dbReference type="InterPro" id="IPR013087">
    <property type="entry name" value="Znf_C2H2_type"/>
</dbReference>
<dbReference type="GO" id="GO:0061061">
    <property type="term" value="P:muscle structure development"/>
    <property type="evidence" value="ECO:0007669"/>
    <property type="project" value="UniProtKB-ARBA"/>
</dbReference>
<evidence type="ECO:0000256" key="2">
    <source>
        <dbReference type="ARBA" id="ARBA00022491"/>
    </source>
</evidence>
<evidence type="ECO:0000256" key="6">
    <source>
        <dbReference type="ARBA" id="ARBA00022737"/>
    </source>
</evidence>
<keyword evidence="8" id="KW-0862">Zinc</keyword>
<dbReference type="CDD" id="cd20908">
    <property type="entry name" value="SUF4-like"/>
    <property type="match status" value="1"/>
</dbReference>
<dbReference type="GO" id="GO:0003337">
    <property type="term" value="P:mesenchymal to epithelial transition involved in metanephros morphogenesis"/>
    <property type="evidence" value="ECO:0007669"/>
    <property type="project" value="UniProtKB-ARBA"/>
</dbReference>
<accession>A0A3Q0SQK2</accession>
<feature type="region of interest" description="Disordered" evidence="19">
    <location>
        <begin position="1"/>
        <end position="34"/>
    </location>
</feature>
<evidence type="ECO:0000256" key="5">
    <source>
        <dbReference type="ARBA" id="ARBA00022723"/>
    </source>
</evidence>
<dbReference type="GO" id="GO:0035295">
    <property type="term" value="P:tube development"/>
    <property type="evidence" value="ECO:0007669"/>
    <property type="project" value="UniProtKB-ARBA"/>
</dbReference>
<evidence type="ECO:0000256" key="9">
    <source>
        <dbReference type="ARBA" id="ARBA00022843"/>
    </source>
</evidence>
<dbReference type="AlphaFoldDB" id="A0A3Q0SQK2"/>
<evidence type="ECO:0000256" key="12">
    <source>
        <dbReference type="ARBA" id="ARBA00023163"/>
    </source>
</evidence>
<dbReference type="Pfam" id="PF00096">
    <property type="entry name" value="zf-C2H2"/>
    <property type="match status" value="5"/>
</dbReference>
<keyword evidence="5" id="KW-0479">Metal-binding</keyword>
<feature type="domain" description="C2H2-type" evidence="20">
    <location>
        <begin position="430"/>
        <end position="457"/>
    </location>
</feature>
<dbReference type="SUPFAM" id="SSF57667">
    <property type="entry name" value="beta-beta-alpha zinc fingers"/>
    <property type="match status" value="4"/>
</dbReference>
<dbReference type="GO" id="GO:0048699">
    <property type="term" value="P:generation of neurons"/>
    <property type="evidence" value="ECO:0007669"/>
    <property type="project" value="UniProtKB-ARBA"/>
</dbReference>
<feature type="compositionally biased region" description="Acidic residues" evidence="19">
    <location>
        <begin position="522"/>
        <end position="537"/>
    </location>
</feature>
<dbReference type="GO" id="GO:0000978">
    <property type="term" value="F:RNA polymerase II cis-regulatory region sequence-specific DNA binding"/>
    <property type="evidence" value="ECO:0007669"/>
    <property type="project" value="TreeGrafter"/>
</dbReference>
<evidence type="ECO:0000256" key="4">
    <source>
        <dbReference type="ARBA" id="ARBA00022553"/>
    </source>
</evidence>
<evidence type="ECO:0000256" key="15">
    <source>
        <dbReference type="ARBA" id="ARBA00053244"/>
    </source>
</evidence>
<evidence type="ECO:0000259" key="20">
    <source>
        <dbReference type="PROSITE" id="PS50157"/>
    </source>
</evidence>
<dbReference type="Ensembl" id="ENSACIT00000025710.1">
    <property type="protein sequence ID" value="ENSACIP00000025057.1"/>
    <property type="gene ID" value="ENSACIG00000019407.1"/>
</dbReference>
<comment type="similarity">
    <text evidence="14">Belongs to the sal C2H2-type zinc-finger protein family.</text>
</comment>
<evidence type="ECO:0000256" key="16">
    <source>
        <dbReference type="ARBA" id="ARBA00062861"/>
    </source>
</evidence>
<dbReference type="GO" id="GO:0000981">
    <property type="term" value="F:DNA-binding transcription factor activity, RNA polymerase II-specific"/>
    <property type="evidence" value="ECO:0007669"/>
    <property type="project" value="TreeGrafter"/>
</dbReference>
<keyword evidence="7 18" id="KW-0863">Zinc-finger</keyword>
<keyword evidence="10" id="KW-0805">Transcription regulation</keyword>
<feature type="region of interest" description="Disordered" evidence="19">
    <location>
        <begin position="641"/>
        <end position="692"/>
    </location>
</feature>
<evidence type="ECO:0000256" key="11">
    <source>
        <dbReference type="ARBA" id="ARBA00023125"/>
    </source>
</evidence>
<dbReference type="PROSITE" id="PS50157">
    <property type="entry name" value="ZINC_FINGER_C2H2_2"/>
    <property type="match status" value="7"/>
</dbReference>
<dbReference type="PANTHER" id="PTHR23233:SF46">
    <property type="entry name" value="SAL-LIKE PROTEIN 3"/>
    <property type="match status" value="1"/>
</dbReference>
<dbReference type="GeneTree" id="ENSGT00940000159356"/>
<dbReference type="FunFam" id="3.30.160.60:FF:000689">
    <property type="entry name" value="Spalt like transcription factor 1"/>
    <property type="match status" value="1"/>
</dbReference>
<dbReference type="InterPro" id="IPR036236">
    <property type="entry name" value="Znf_C2H2_sf"/>
</dbReference>
<dbReference type="STRING" id="61819.ENSACIP00000025057"/>
<evidence type="ECO:0000313" key="21">
    <source>
        <dbReference type="Ensembl" id="ENSACIP00000025057.1"/>
    </source>
</evidence>
<evidence type="ECO:0000256" key="10">
    <source>
        <dbReference type="ARBA" id="ARBA00023015"/>
    </source>
</evidence>
<dbReference type="FunFam" id="3.30.160.60:FF:002381">
    <property type="entry name" value="Putative spalt protein"/>
    <property type="match status" value="1"/>
</dbReference>
<keyword evidence="9" id="KW-0832">Ubl conjugation</keyword>
<evidence type="ECO:0000256" key="18">
    <source>
        <dbReference type="PROSITE-ProRule" id="PRU00042"/>
    </source>
</evidence>
<dbReference type="GO" id="GO:0007507">
    <property type="term" value="P:heart development"/>
    <property type="evidence" value="ECO:0007669"/>
    <property type="project" value="UniProtKB-ARBA"/>
</dbReference>
<organism evidence="21 22">
    <name type="scientific">Amphilophus citrinellus</name>
    <name type="common">Midas cichlid</name>
    <name type="synonym">Cichlasoma citrinellum</name>
    <dbReference type="NCBI Taxonomy" id="61819"/>
    <lineage>
        <taxon>Eukaryota</taxon>
        <taxon>Metazoa</taxon>
        <taxon>Chordata</taxon>
        <taxon>Craniata</taxon>
        <taxon>Vertebrata</taxon>
        <taxon>Euteleostomi</taxon>
        <taxon>Actinopterygii</taxon>
        <taxon>Neopterygii</taxon>
        <taxon>Teleostei</taxon>
        <taxon>Neoteleostei</taxon>
        <taxon>Acanthomorphata</taxon>
        <taxon>Ovalentaria</taxon>
        <taxon>Cichlomorphae</taxon>
        <taxon>Cichliformes</taxon>
        <taxon>Cichlidae</taxon>
        <taxon>New World cichlids</taxon>
        <taxon>Cichlasomatinae</taxon>
        <taxon>Heroini</taxon>
        <taxon>Amphilophus</taxon>
    </lineage>
</organism>
<dbReference type="FunFam" id="3.30.160.60:FF:000130">
    <property type="entry name" value="Spalt-like transcription factor 4"/>
    <property type="match status" value="1"/>
</dbReference>